<dbReference type="PANTHER" id="PTHR44942:SF4">
    <property type="entry name" value="METHYLTRANSFERASE TYPE 11 DOMAIN-CONTAINING PROTEIN"/>
    <property type="match status" value="1"/>
</dbReference>
<evidence type="ECO:0000256" key="2">
    <source>
        <dbReference type="ARBA" id="ARBA00022679"/>
    </source>
</evidence>
<keyword evidence="5" id="KW-1185">Reference proteome</keyword>
<reference evidence="4 5" key="1">
    <citation type="submission" date="2018-12" db="EMBL/GenBank/DDBJ databases">
        <title>Draft genome sequence of Xylaria grammica IHI A82.</title>
        <authorList>
            <person name="Buettner E."/>
            <person name="Kellner H."/>
        </authorList>
    </citation>
    <scope>NUCLEOTIDE SEQUENCE [LARGE SCALE GENOMIC DNA]</scope>
    <source>
        <strain evidence="4 5">IHI A82</strain>
    </source>
</reference>
<dbReference type="PANTHER" id="PTHR44942">
    <property type="entry name" value="METHYLTRANSF_11 DOMAIN-CONTAINING PROTEIN"/>
    <property type="match status" value="1"/>
</dbReference>
<dbReference type="Pfam" id="PF13649">
    <property type="entry name" value="Methyltransf_25"/>
    <property type="match status" value="1"/>
</dbReference>
<dbReference type="Proteomes" id="UP000286045">
    <property type="component" value="Unassembled WGS sequence"/>
</dbReference>
<evidence type="ECO:0000259" key="3">
    <source>
        <dbReference type="Pfam" id="PF13649"/>
    </source>
</evidence>
<keyword evidence="1" id="KW-0489">Methyltransferase</keyword>
<dbReference type="SUPFAM" id="SSF53335">
    <property type="entry name" value="S-adenosyl-L-methionine-dependent methyltransferases"/>
    <property type="match status" value="1"/>
</dbReference>
<proteinExistence type="predicted"/>
<dbReference type="EMBL" id="RYZI01000055">
    <property type="protein sequence ID" value="RWA12296.1"/>
    <property type="molecule type" value="Genomic_DNA"/>
</dbReference>
<dbReference type="InterPro" id="IPR051052">
    <property type="entry name" value="Diverse_substrate_MTase"/>
</dbReference>
<dbReference type="Gene3D" id="3.40.50.150">
    <property type="entry name" value="Vaccinia Virus protein VP39"/>
    <property type="match status" value="1"/>
</dbReference>
<organism evidence="4 5">
    <name type="scientific">Xylaria grammica</name>
    <dbReference type="NCBI Taxonomy" id="363999"/>
    <lineage>
        <taxon>Eukaryota</taxon>
        <taxon>Fungi</taxon>
        <taxon>Dikarya</taxon>
        <taxon>Ascomycota</taxon>
        <taxon>Pezizomycotina</taxon>
        <taxon>Sordariomycetes</taxon>
        <taxon>Xylariomycetidae</taxon>
        <taxon>Xylariales</taxon>
        <taxon>Xylariaceae</taxon>
        <taxon>Xylaria</taxon>
    </lineage>
</organism>
<dbReference type="GO" id="GO:0032259">
    <property type="term" value="P:methylation"/>
    <property type="evidence" value="ECO:0007669"/>
    <property type="project" value="UniProtKB-KW"/>
</dbReference>
<evidence type="ECO:0000256" key="1">
    <source>
        <dbReference type="ARBA" id="ARBA00022603"/>
    </source>
</evidence>
<gene>
    <name evidence="4" type="ORF">EKO27_g2808</name>
</gene>
<dbReference type="STRING" id="363999.A0A439DD32"/>
<dbReference type="CDD" id="cd02440">
    <property type="entry name" value="AdoMet_MTases"/>
    <property type="match status" value="1"/>
</dbReference>
<protein>
    <recommendedName>
        <fullName evidence="3">Methyltransferase domain-containing protein</fullName>
    </recommendedName>
</protein>
<evidence type="ECO:0000313" key="4">
    <source>
        <dbReference type="EMBL" id="RWA12296.1"/>
    </source>
</evidence>
<name>A0A439DD32_9PEZI</name>
<comment type="caution">
    <text evidence="4">The sequence shown here is derived from an EMBL/GenBank/DDBJ whole genome shotgun (WGS) entry which is preliminary data.</text>
</comment>
<dbReference type="InterPro" id="IPR029063">
    <property type="entry name" value="SAM-dependent_MTases_sf"/>
</dbReference>
<evidence type="ECO:0000313" key="5">
    <source>
        <dbReference type="Proteomes" id="UP000286045"/>
    </source>
</evidence>
<sequence>MASQSNLPTAAEEGFKDAAAYDTHRPNYPAEAVEIFLQNLNVAGQDEANIVEVASGTGKFTELLATRPERYSVKAIEPHGPMRDKLAQKDLPGVEVLNGKADKMPVDNEWGDVCIVAQSRFATPEALKEIHRVLRPGAVLGMIWNVDEYNKPRSWPATTKWEQKLNDYILGFDDGLPRFRHQKWQEVFEQQPPGNPVQAIRNTFADHLPRFSLPLGENNVKWAMWLSEEALWARINTLSQIAVLKGEEREAAIKTFKDTLQSDDVERNEKGEIVVHGVTYFAWTDRL</sequence>
<feature type="domain" description="Methyltransferase" evidence="3">
    <location>
        <begin position="50"/>
        <end position="137"/>
    </location>
</feature>
<dbReference type="InterPro" id="IPR041698">
    <property type="entry name" value="Methyltransf_25"/>
</dbReference>
<dbReference type="GO" id="GO:0008168">
    <property type="term" value="F:methyltransferase activity"/>
    <property type="evidence" value="ECO:0007669"/>
    <property type="project" value="UniProtKB-KW"/>
</dbReference>
<keyword evidence="2" id="KW-0808">Transferase</keyword>
<dbReference type="AlphaFoldDB" id="A0A439DD32"/>
<accession>A0A439DD32</accession>